<dbReference type="Proteomes" id="UP000078200">
    <property type="component" value="Unassembled WGS sequence"/>
</dbReference>
<dbReference type="AlphaFoldDB" id="A0A1A9VW55"/>
<protein>
    <submittedName>
        <fullName evidence="1">Uncharacterized protein</fullName>
    </submittedName>
</protein>
<evidence type="ECO:0000313" key="1">
    <source>
        <dbReference type="EnsemblMetazoa" id="GAUT049541-PA"/>
    </source>
</evidence>
<dbReference type="VEuPathDB" id="VectorBase:GAUT049541"/>
<sequence>MASARDIFFKAKISRLTGDLQANTLCVGVKTSIAIEIIDEHALYAVVAGKSHKISFTSIQVHANTLLARTVTLTIDINGSNGMSELQLQLRSVNLIDLCLPTLCVVDGKEISETTLKLAKV</sequence>
<dbReference type="EnsemblMetazoa" id="GAUT049541-RA">
    <property type="protein sequence ID" value="GAUT049541-PA"/>
    <property type="gene ID" value="GAUT049541"/>
</dbReference>
<proteinExistence type="predicted"/>
<organism evidence="1 2">
    <name type="scientific">Glossina austeni</name>
    <name type="common">Savannah tsetse fly</name>
    <dbReference type="NCBI Taxonomy" id="7395"/>
    <lineage>
        <taxon>Eukaryota</taxon>
        <taxon>Metazoa</taxon>
        <taxon>Ecdysozoa</taxon>
        <taxon>Arthropoda</taxon>
        <taxon>Hexapoda</taxon>
        <taxon>Insecta</taxon>
        <taxon>Pterygota</taxon>
        <taxon>Neoptera</taxon>
        <taxon>Endopterygota</taxon>
        <taxon>Diptera</taxon>
        <taxon>Brachycera</taxon>
        <taxon>Muscomorpha</taxon>
        <taxon>Hippoboscoidea</taxon>
        <taxon>Glossinidae</taxon>
        <taxon>Glossina</taxon>
    </lineage>
</organism>
<reference evidence="1" key="1">
    <citation type="submission" date="2020-05" db="UniProtKB">
        <authorList>
            <consortium name="EnsemblMetazoa"/>
        </authorList>
    </citation>
    <scope>IDENTIFICATION</scope>
    <source>
        <strain evidence="1">TTRI</strain>
    </source>
</reference>
<keyword evidence="2" id="KW-1185">Reference proteome</keyword>
<accession>A0A1A9VW55</accession>
<name>A0A1A9VW55_GLOAU</name>
<evidence type="ECO:0000313" key="2">
    <source>
        <dbReference type="Proteomes" id="UP000078200"/>
    </source>
</evidence>